<dbReference type="PANTHER" id="PTHR33710">
    <property type="entry name" value="BNAC02G09200D PROTEIN"/>
    <property type="match status" value="1"/>
</dbReference>
<gene>
    <name evidence="2" type="ORF">J1N35_011185</name>
</gene>
<reference evidence="2 3" key="1">
    <citation type="journal article" date="2021" name="Plant Biotechnol. J.">
        <title>Multi-omics assisted identification of the key and species-specific regulatory components of drought-tolerant mechanisms in Gossypium stocksii.</title>
        <authorList>
            <person name="Yu D."/>
            <person name="Ke L."/>
            <person name="Zhang D."/>
            <person name="Wu Y."/>
            <person name="Sun Y."/>
            <person name="Mei J."/>
            <person name="Sun J."/>
            <person name="Sun Y."/>
        </authorList>
    </citation>
    <scope>NUCLEOTIDE SEQUENCE [LARGE SCALE GENOMIC DNA]</scope>
    <source>
        <strain evidence="3">cv. E1</strain>
        <tissue evidence="2">Leaf</tissue>
    </source>
</reference>
<dbReference type="SUPFAM" id="SSF56219">
    <property type="entry name" value="DNase I-like"/>
    <property type="match status" value="1"/>
</dbReference>
<dbReference type="OrthoDB" id="1002559at2759"/>
<evidence type="ECO:0000313" key="3">
    <source>
        <dbReference type="Proteomes" id="UP000828251"/>
    </source>
</evidence>
<protein>
    <recommendedName>
        <fullName evidence="1">Endonuclease/exonuclease/phosphatase domain-containing protein</fullName>
    </recommendedName>
</protein>
<dbReference type="AlphaFoldDB" id="A0A9D3W327"/>
<sequence length="269" mass="31821">MQPWYWKLGLAIVLITSYFHRLVYGNPNRQMCQFLWNELKNTNPIGQIPWITIGDFNAILSSFEKSGGLSRSRRCPYFGVFVYSIKLHDLGFKRLPFTWHRGSLFERLDRAFGNEAWICNFPNCLITYLPKIKSDHRPILLVLNPSTSLPRGRPFRYLVEGQGFLWLSSSKSSRLTLRQELESVLHHEELLWKQKARCDWFKLRDRNTKFFHTRTLRRKKHNRITTTRNSDGDWIYDPEAIEGVANEFFQRLYREIPKPLGNLPPSGFP</sequence>
<accession>A0A9D3W327</accession>
<dbReference type="Pfam" id="PF03372">
    <property type="entry name" value="Exo_endo_phos"/>
    <property type="match status" value="1"/>
</dbReference>
<name>A0A9D3W327_9ROSI</name>
<dbReference type="PANTHER" id="PTHR33710:SF77">
    <property type="entry name" value="DNASE I-LIKE SUPERFAMILY PROTEIN"/>
    <property type="match status" value="1"/>
</dbReference>
<evidence type="ECO:0000259" key="1">
    <source>
        <dbReference type="Pfam" id="PF03372"/>
    </source>
</evidence>
<dbReference type="EMBL" id="JAIQCV010000004">
    <property type="protein sequence ID" value="KAH1107417.1"/>
    <property type="molecule type" value="Genomic_DNA"/>
</dbReference>
<keyword evidence="3" id="KW-1185">Reference proteome</keyword>
<comment type="caution">
    <text evidence="2">The sequence shown here is derived from an EMBL/GenBank/DDBJ whole genome shotgun (WGS) entry which is preliminary data.</text>
</comment>
<dbReference type="Gene3D" id="3.60.10.10">
    <property type="entry name" value="Endonuclease/exonuclease/phosphatase"/>
    <property type="match status" value="1"/>
</dbReference>
<dbReference type="GO" id="GO:0003824">
    <property type="term" value="F:catalytic activity"/>
    <property type="evidence" value="ECO:0007669"/>
    <property type="project" value="InterPro"/>
</dbReference>
<evidence type="ECO:0000313" key="2">
    <source>
        <dbReference type="EMBL" id="KAH1107417.1"/>
    </source>
</evidence>
<dbReference type="Proteomes" id="UP000828251">
    <property type="component" value="Unassembled WGS sequence"/>
</dbReference>
<dbReference type="InterPro" id="IPR036691">
    <property type="entry name" value="Endo/exonu/phosph_ase_sf"/>
</dbReference>
<organism evidence="2 3">
    <name type="scientific">Gossypium stocksii</name>
    <dbReference type="NCBI Taxonomy" id="47602"/>
    <lineage>
        <taxon>Eukaryota</taxon>
        <taxon>Viridiplantae</taxon>
        <taxon>Streptophyta</taxon>
        <taxon>Embryophyta</taxon>
        <taxon>Tracheophyta</taxon>
        <taxon>Spermatophyta</taxon>
        <taxon>Magnoliopsida</taxon>
        <taxon>eudicotyledons</taxon>
        <taxon>Gunneridae</taxon>
        <taxon>Pentapetalae</taxon>
        <taxon>rosids</taxon>
        <taxon>malvids</taxon>
        <taxon>Malvales</taxon>
        <taxon>Malvaceae</taxon>
        <taxon>Malvoideae</taxon>
        <taxon>Gossypium</taxon>
    </lineage>
</organism>
<feature type="domain" description="Endonuclease/exonuclease/phosphatase" evidence="1">
    <location>
        <begin position="21"/>
        <end position="136"/>
    </location>
</feature>
<proteinExistence type="predicted"/>
<dbReference type="InterPro" id="IPR005135">
    <property type="entry name" value="Endo/exonuclease/phosphatase"/>
</dbReference>